<accession>A0A3D9SI70</accession>
<dbReference type="InterPro" id="IPR050490">
    <property type="entry name" value="Bact_solute-bd_prot1"/>
</dbReference>
<comment type="caution">
    <text evidence="2">The sequence shown here is derived from an EMBL/GenBank/DDBJ whole genome shotgun (WGS) entry which is preliminary data.</text>
</comment>
<dbReference type="PROSITE" id="PS51257">
    <property type="entry name" value="PROKAR_LIPOPROTEIN"/>
    <property type="match status" value="1"/>
</dbReference>
<evidence type="ECO:0000313" key="3">
    <source>
        <dbReference type="Proteomes" id="UP000256304"/>
    </source>
</evidence>
<evidence type="ECO:0000256" key="1">
    <source>
        <dbReference type="SAM" id="SignalP"/>
    </source>
</evidence>
<keyword evidence="1" id="KW-0732">Signal</keyword>
<feature type="chain" id="PRO_5017800098" evidence="1">
    <location>
        <begin position="30"/>
        <end position="463"/>
    </location>
</feature>
<dbReference type="Pfam" id="PF01547">
    <property type="entry name" value="SBP_bac_1"/>
    <property type="match status" value="1"/>
</dbReference>
<dbReference type="InterPro" id="IPR006059">
    <property type="entry name" value="SBP"/>
</dbReference>
<keyword evidence="3" id="KW-1185">Reference proteome</keyword>
<dbReference type="SUPFAM" id="SSF53850">
    <property type="entry name" value="Periplasmic binding protein-like II"/>
    <property type="match status" value="1"/>
</dbReference>
<evidence type="ECO:0000313" key="2">
    <source>
        <dbReference type="EMBL" id="REE91578.1"/>
    </source>
</evidence>
<sequence length="463" mass="51464">MGNKLDMKLSVPAFTAASLLALLSGCASGFTFGSSGNDERGMTPEETAEPIEIVAWDEPSPDDISKPIVERMFARFEELHPNIKVQHVDANQTSDREKFLTSVAGGEQPDISRAAFPDIMVYMERGMAADITDLVDAFPQKNDFVDGSFDLVNRNGRIFGIPYEIYWTGLFYNKKLFSQAGIEGPPDTWDKFADAAERSMAANPGTTGFDILGMDWADWHFEYYVWQAGGDLTEKLSDGTVKLLFTSEPVKKALQYYKDLKWKRMVVQKNVVQDINENNKDFYTEKTAMILGSSYGFGEFLSKGMPAEDIGFAPFPKGPADVAPSQIGGSYWMFNPHASPEQLKAAVEYAMFFMSKEASDMYASWALEKGIVMHPLSVLKRANSSEYTGGLPDDYVKAVRGAVKDSRPEYFLKAVLSPYLVKAIQQVLLDPQADPLTELKKAQSAAQREVVDKYNADVRGGMR</sequence>
<dbReference type="Proteomes" id="UP000256304">
    <property type="component" value="Unassembled WGS sequence"/>
</dbReference>
<dbReference type="RefSeq" id="WP_116187921.1">
    <property type="nucleotide sequence ID" value="NZ_QTTN01000004.1"/>
</dbReference>
<dbReference type="OrthoDB" id="9782846at2"/>
<dbReference type="PANTHER" id="PTHR43649:SF16">
    <property type="entry name" value="SUGAR-BINDING LIPOPROTEIN"/>
    <property type="match status" value="1"/>
</dbReference>
<proteinExistence type="predicted"/>
<dbReference type="Gene3D" id="3.40.190.10">
    <property type="entry name" value="Periplasmic binding protein-like II"/>
    <property type="match status" value="1"/>
</dbReference>
<reference evidence="2 3" key="1">
    <citation type="submission" date="2018-08" db="EMBL/GenBank/DDBJ databases">
        <title>Genomic Encyclopedia of Type Strains, Phase III (KMG-III): the genomes of soil and plant-associated and newly described type strains.</title>
        <authorList>
            <person name="Whitman W."/>
        </authorList>
    </citation>
    <scope>NUCLEOTIDE SEQUENCE [LARGE SCALE GENOMIC DNA]</scope>
    <source>
        <strain evidence="2 3">CGMCC 1.10966</strain>
    </source>
</reference>
<organism evidence="2 3">
    <name type="scientific">Paenibacillus taihuensis</name>
    <dbReference type="NCBI Taxonomy" id="1156355"/>
    <lineage>
        <taxon>Bacteria</taxon>
        <taxon>Bacillati</taxon>
        <taxon>Bacillota</taxon>
        <taxon>Bacilli</taxon>
        <taxon>Bacillales</taxon>
        <taxon>Paenibacillaceae</taxon>
        <taxon>Paenibacillus</taxon>
    </lineage>
</organism>
<dbReference type="EMBL" id="QTTN01000004">
    <property type="protein sequence ID" value="REE91578.1"/>
    <property type="molecule type" value="Genomic_DNA"/>
</dbReference>
<name>A0A3D9SI70_9BACL</name>
<protein>
    <submittedName>
        <fullName evidence="2">ABC-type glycerol-3-phosphate transport system substrate-binding protein</fullName>
    </submittedName>
</protein>
<gene>
    <name evidence="2" type="ORF">A8990_10486</name>
</gene>
<feature type="signal peptide" evidence="1">
    <location>
        <begin position="1"/>
        <end position="29"/>
    </location>
</feature>
<dbReference type="PANTHER" id="PTHR43649">
    <property type="entry name" value="ARABINOSE-BINDING PROTEIN-RELATED"/>
    <property type="match status" value="1"/>
</dbReference>
<dbReference type="AlphaFoldDB" id="A0A3D9SI70"/>